<evidence type="ECO:0000256" key="1">
    <source>
        <dbReference type="SAM" id="SignalP"/>
    </source>
</evidence>
<protein>
    <submittedName>
        <fullName evidence="3">Uncharacterized protein LOC100908150</fullName>
    </submittedName>
</protein>
<sequence>MIRSIIFIALLAGISLAARFGLCPDSGARDALKIMGCSCDENRLRGNTFVCKAKLWDKETSLQFAKILADADITNFELHGELTWQDERNAFARLLRLKPTTPFSSLCNLSIRRVRLRDLIYSGPMPECSFPELRMDNVVMKDEEHPNHPKAEFRA</sequence>
<reference evidence="3" key="1">
    <citation type="submission" date="2025-08" db="UniProtKB">
        <authorList>
            <consortium name="RefSeq"/>
        </authorList>
    </citation>
    <scope>IDENTIFICATION</scope>
</reference>
<dbReference type="AlphaFoldDB" id="A0AAJ6VV55"/>
<dbReference type="RefSeq" id="XP_003738205.1">
    <property type="nucleotide sequence ID" value="XM_003738157.1"/>
</dbReference>
<keyword evidence="1" id="KW-0732">Signal</keyword>
<feature type="signal peptide" evidence="1">
    <location>
        <begin position="1"/>
        <end position="17"/>
    </location>
</feature>
<dbReference type="Proteomes" id="UP000694867">
    <property type="component" value="Unplaced"/>
</dbReference>
<evidence type="ECO:0000313" key="3">
    <source>
        <dbReference type="RefSeq" id="XP_003738205.1"/>
    </source>
</evidence>
<dbReference type="KEGG" id="goe:100908150"/>
<gene>
    <name evidence="3" type="primary">LOC100908150</name>
</gene>
<accession>A0AAJ6VV55</accession>
<proteinExistence type="predicted"/>
<evidence type="ECO:0000313" key="2">
    <source>
        <dbReference type="Proteomes" id="UP000694867"/>
    </source>
</evidence>
<feature type="chain" id="PRO_5042602966" evidence="1">
    <location>
        <begin position="18"/>
        <end position="155"/>
    </location>
</feature>
<keyword evidence="2" id="KW-1185">Reference proteome</keyword>
<dbReference type="GeneID" id="100908150"/>
<name>A0AAJ6VV55_9ACAR</name>
<organism evidence="2 3">
    <name type="scientific">Galendromus occidentalis</name>
    <name type="common">western predatory mite</name>
    <dbReference type="NCBI Taxonomy" id="34638"/>
    <lineage>
        <taxon>Eukaryota</taxon>
        <taxon>Metazoa</taxon>
        <taxon>Ecdysozoa</taxon>
        <taxon>Arthropoda</taxon>
        <taxon>Chelicerata</taxon>
        <taxon>Arachnida</taxon>
        <taxon>Acari</taxon>
        <taxon>Parasitiformes</taxon>
        <taxon>Mesostigmata</taxon>
        <taxon>Gamasina</taxon>
        <taxon>Phytoseioidea</taxon>
        <taxon>Phytoseiidae</taxon>
        <taxon>Typhlodrominae</taxon>
        <taxon>Galendromus</taxon>
    </lineage>
</organism>